<reference evidence="3" key="1">
    <citation type="submission" date="2021-11" db="EMBL/GenBank/DDBJ databases">
        <title>Halomonas sp., isolated from a coastal aquaculture zone in Dongshan Bay.</title>
        <authorList>
            <person name="Lin W."/>
        </authorList>
    </citation>
    <scope>NUCLEOTIDE SEQUENCE</scope>
    <source>
        <strain evidence="3">Yzlin-01</strain>
    </source>
</reference>
<evidence type="ECO:0000313" key="4">
    <source>
        <dbReference type="Proteomes" id="UP001165542"/>
    </source>
</evidence>
<dbReference type="Gene3D" id="3.50.80.20">
    <property type="entry name" value="D-Ala-D-Ala carboxypeptidase C, peptidase S13"/>
    <property type="match status" value="1"/>
</dbReference>
<keyword evidence="4" id="KW-1185">Reference proteome</keyword>
<dbReference type="EMBL" id="JAJISC010000009">
    <property type="protein sequence ID" value="MCS2610958.1"/>
    <property type="molecule type" value="Genomic_DNA"/>
</dbReference>
<accession>A0ABT2EH87</accession>
<keyword evidence="3" id="KW-0645">Protease</keyword>
<dbReference type="PANTHER" id="PTHR30023">
    <property type="entry name" value="D-ALANYL-D-ALANINE CARBOXYPEPTIDASE"/>
    <property type="match status" value="1"/>
</dbReference>
<sequence>MNDSSEQRRGIQGNMVTMQWAAAGRLAVAPGKGRLARGLTQVGIAACLALTSASAWADFARLGALQNQGFAISAEARMLDSGEVLASIDAERELTPASVTKAYLAAATLDRFGPQHRFTSQFVTSGSVQEGVLYGDLVFEGGGDPSLTTENLWRLVQRLQQAGVHRVEGSLVVSQWRFGPVTCITSDRCNAQQRVTNAYSAPLSSAGVNFGNWCATVAPSAAGEPARVTLCDGQTSMITIDNQVVTRPANSGTEISAERITDERGDVLRVSGQISTNAAARDVYRGVSDAAEASAEVISSMLNQAGVAVSQPWQVSSTRPPSSAQRLAAVDGQPLQEILLRLMNYSNNYMADMLALNLVDGPQAQLRQAGAEIENFVSQFPGHGPVTLYSGSGLTTENSTSAHGVTVLLEEMFHRTALFPSYVAAFQSPANGVMRFIRRGSSTFQNSVMIKTGTLNQPVTVRALGGYFRTAQGRWGVFSVLVNGTSSTPYLSWSEVLDPLSLDMDAMILAN</sequence>
<comment type="similarity">
    <text evidence="1">Belongs to the peptidase S13 family.</text>
</comment>
<organism evidence="3 4">
    <name type="scientific">Halomonas dongshanensis</name>
    <dbReference type="NCBI Taxonomy" id="2890835"/>
    <lineage>
        <taxon>Bacteria</taxon>
        <taxon>Pseudomonadati</taxon>
        <taxon>Pseudomonadota</taxon>
        <taxon>Gammaproteobacteria</taxon>
        <taxon>Oceanospirillales</taxon>
        <taxon>Halomonadaceae</taxon>
        <taxon>Halomonas</taxon>
    </lineage>
</organism>
<keyword evidence="2 3" id="KW-0378">Hydrolase</keyword>
<dbReference type="InterPro" id="IPR012338">
    <property type="entry name" value="Beta-lactam/transpept-like"/>
</dbReference>
<dbReference type="NCBIfam" id="TIGR00666">
    <property type="entry name" value="PBP4"/>
    <property type="match status" value="1"/>
</dbReference>
<dbReference type="SUPFAM" id="SSF56601">
    <property type="entry name" value="beta-lactamase/transpeptidase-like"/>
    <property type="match status" value="1"/>
</dbReference>
<evidence type="ECO:0000313" key="3">
    <source>
        <dbReference type="EMBL" id="MCS2610958.1"/>
    </source>
</evidence>
<comment type="caution">
    <text evidence="3">The sequence shown here is derived from an EMBL/GenBank/DDBJ whole genome shotgun (WGS) entry which is preliminary data.</text>
</comment>
<dbReference type="RefSeq" id="WP_259037455.1">
    <property type="nucleotide sequence ID" value="NZ_JAJISC010000009.1"/>
</dbReference>
<dbReference type="EC" id="3.4.16.4" evidence="3"/>
<keyword evidence="3" id="KW-0121">Carboxypeptidase</keyword>
<dbReference type="Gene3D" id="3.40.710.10">
    <property type="entry name" value="DD-peptidase/beta-lactamase superfamily"/>
    <property type="match status" value="2"/>
</dbReference>
<dbReference type="Pfam" id="PF02113">
    <property type="entry name" value="Peptidase_S13"/>
    <property type="match status" value="1"/>
</dbReference>
<dbReference type="InterPro" id="IPR000667">
    <property type="entry name" value="Peptidase_S13"/>
</dbReference>
<protein>
    <submittedName>
        <fullName evidence="3">D-alanyl-D-alanine carboxypeptidase/D-alanyl-D-alanine-endopeptidase</fullName>
        <ecNumber evidence="3">3.4.16.4</ecNumber>
    </submittedName>
</protein>
<gene>
    <name evidence="3" type="primary">dacB</name>
    <name evidence="3" type="ORF">LLY24_16705</name>
</gene>
<evidence type="ECO:0000256" key="1">
    <source>
        <dbReference type="ARBA" id="ARBA00006096"/>
    </source>
</evidence>
<name>A0ABT2EH87_9GAMM</name>
<dbReference type="Proteomes" id="UP001165542">
    <property type="component" value="Unassembled WGS sequence"/>
</dbReference>
<dbReference type="GO" id="GO:0009002">
    <property type="term" value="F:serine-type D-Ala-D-Ala carboxypeptidase activity"/>
    <property type="evidence" value="ECO:0007669"/>
    <property type="project" value="UniProtKB-EC"/>
</dbReference>
<dbReference type="PANTHER" id="PTHR30023:SF0">
    <property type="entry name" value="PENICILLIN-SENSITIVE CARBOXYPEPTIDASE A"/>
    <property type="match status" value="1"/>
</dbReference>
<proteinExistence type="inferred from homology"/>
<dbReference type="PRINTS" id="PR00922">
    <property type="entry name" value="DADACBPTASE3"/>
</dbReference>
<evidence type="ECO:0000256" key="2">
    <source>
        <dbReference type="ARBA" id="ARBA00022801"/>
    </source>
</evidence>